<gene>
    <name evidence="2" type="ORF">SCP_0806250</name>
</gene>
<proteinExistence type="predicted"/>
<dbReference type="EMBL" id="BFAD01000008">
    <property type="protein sequence ID" value="GBE86101.1"/>
    <property type="molecule type" value="Genomic_DNA"/>
</dbReference>
<feature type="chain" id="PRO_5018993834" evidence="1">
    <location>
        <begin position="18"/>
        <end position="152"/>
    </location>
</feature>
<keyword evidence="1" id="KW-0732">Signal</keyword>
<organism evidence="2 3">
    <name type="scientific">Sparassis crispa</name>
    <dbReference type="NCBI Taxonomy" id="139825"/>
    <lineage>
        <taxon>Eukaryota</taxon>
        <taxon>Fungi</taxon>
        <taxon>Dikarya</taxon>
        <taxon>Basidiomycota</taxon>
        <taxon>Agaricomycotina</taxon>
        <taxon>Agaricomycetes</taxon>
        <taxon>Polyporales</taxon>
        <taxon>Sparassidaceae</taxon>
        <taxon>Sparassis</taxon>
    </lineage>
</organism>
<accession>A0A401GV42</accession>
<dbReference type="InParanoid" id="A0A401GV42"/>
<evidence type="ECO:0000313" key="2">
    <source>
        <dbReference type="EMBL" id="GBE86101.1"/>
    </source>
</evidence>
<evidence type="ECO:0000256" key="1">
    <source>
        <dbReference type="SAM" id="SignalP"/>
    </source>
</evidence>
<keyword evidence="3" id="KW-1185">Reference proteome</keyword>
<feature type="signal peptide" evidence="1">
    <location>
        <begin position="1"/>
        <end position="17"/>
    </location>
</feature>
<dbReference type="Proteomes" id="UP000287166">
    <property type="component" value="Unassembled WGS sequence"/>
</dbReference>
<name>A0A401GV42_9APHY</name>
<dbReference type="GeneID" id="38783018"/>
<sequence length="152" mass="16566">MPAHFMFLMQFVTNVTCYPIVSEPKHTSSHAQQARSQPTAGGLSLTTGSIKPIKHLETDLLSRKVSPEVRSLVTVPFIGNSRSKYLNTDDSRNFASSCCVTASRSSPLVQNIDVLTMQPRTMVSDSSLPSRNDSRYHDTDSGFSISGLANTA</sequence>
<dbReference type="RefSeq" id="XP_027617014.1">
    <property type="nucleotide sequence ID" value="XM_027761213.1"/>
</dbReference>
<reference evidence="2 3" key="1">
    <citation type="journal article" date="2018" name="Sci. Rep.">
        <title>Genome sequence of the cauliflower mushroom Sparassis crispa (Hanabiratake) and its association with beneficial usage.</title>
        <authorList>
            <person name="Kiyama R."/>
            <person name="Furutani Y."/>
            <person name="Kawaguchi K."/>
            <person name="Nakanishi T."/>
        </authorList>
    </citation>
    <scope>NUCLEOTIDE SEQUENCE [LARGE SCALE GENOMIC DNA]</scope>
</reference>
<comment type="caution">
    <text evidence="2">The sequence shown here is derived from an EMBL/GenBank/DDBJ whole genome shotgun (WGS) entry which is preliminary data.</text>
</comment>
<dbReference type="AlphaFoldDB" id="A0A401GV42"/>
<evidence type="ECO:0000313" key="3">
    <source>
        <dbReference type="Proteomes" id="UP000287166"/>
    </source>
</evidence>
<protein>
    <submittedName>
        <fullName evidence="2">Uncharacterized protein</fullName>
    </submittedName>
</protein>